<accession>A0ACA9Q500</accession>
<gene>
    <name evidence="1" type="ORF">SPELUC_LOCUS13347</name>
</gene>
<sequence length="139" mass="16553">SLYEGSELLDCKNKDLQTIQHADSKLAKNHLLLYNSFFSELVQIQTHLEDFSLYKKHYNQLTISDFLWQQAHTKHTYKMKVEKNTCEIGIQTDKINNMSYILENDIFLLQAQLNIKVSKIENLKKQLEYAYDYVVESWR</sequence>
<protein>
    <submittedName>
        <fullName evidence="1">336_t:CDS:1</fullName>
    </submittedName>
</protein>
<dbReference type="EMBL" id="CAJVPW010034792">
    <property type="protein sequence ID" value="CAG8734366.1"/>
    <property type="molecule type" value="Genomic_DNA"/>
</dbReference>
<comment type="caution">
    <text evidence="1">The sequence shown here is derived from an EMBL/GenBank/DDBJ whole genome shotgun (WGS) entry which is preliminary data.</text>
</comment>
<organism evidence="1 2">
    <name type="scientific">Cetraspora pellucida</name>
    <dbReference type="NCBI Taxonomy" id="1433469"/>
    <lineage>
        <taxon>Eukaryota</taxon>
        <taxon>Fungi</taxon>
        <taxon>Fungi incertae sedis</taxon>
        <taxon>Mucoromycota</taxon>
        <taxon>Glomeromycotina</taxon>
        <taxon>Glomeromycetes</taxon>
        <taxon>Diversisporales</taxon>
        <taxon>Gigasporaceae</taxon>
        <taxon>Cetraspora</taxon>
    </lineage>
</organism>
<feature type="non-terminal residue" evidence="1">
    <location>
        <position position="1"/>
    </location>
</feature>
<evidence type="ECO:0000313" key="2">
    <source>
        <dbReference type="Proteomes" id="UP000789366"/>
    </source>
</evidence>
<evidence type="ECO:0000313" key="1">
    <source>
        <dbReference type="EMBL" id="CAG8734366.1"/>
    </source>
</evidence>
<proteinExistence type="predicted"/>
<keyword evidence="2" id="KW-1185">Reference proteome</keyword>
<dbReference type="Proteomes" id="UP000789366">
    <property type="component" value="Unassembled WGS sequence"/>
</dbReference>
<reference evidence="1" key="1">
    <citation type="submission" date="2021-06" db="EMBL/GenBank/DDBJ databases">
        <authorList>
            <person name="Kallberg Y."/>
            <person name="Tangrot J."/>
            <person name="Rosling A."/>
        </authorList>
    </citation>
    <scope>NUCLEOTIDE SEQUENCE</scope>
    <source>
        <strain evidence="1">28 12/20/2015</strain>
    </source>
</reference>
<name>A0ACA9Q500_9GLOM</name>